<name>A0A5C6VXU0_9BACI</name>
<dbReference type="RefSeq" id="WP_146949419.1">
    <property type="nucleotide sequence ID" value="NZ_VOQF01000007.1"/>
</dbReference>
<feature type="region of interest" description="Disordered" evidence="1">
    <location>
        <begin position="34"/>
        <end position="60"/>
    </location>
</feature>
<sequence length="60" mass="6951">MKVVFIISIIIVFVVLILSVLTTSKAYQYKHTVDPVNKPKEKSNELDSSDDERLEQRDKE</sequence>
<evidence type="ECO:0000313" key="3">
    <source>
        <dbReference type="Proteomes" id="UP000321363"/>
    </source>
</evidence>
<evidence type="ECO:0000313" key="2">
    <source>
        <dbReference type="EMBL" id="TXC90318.1"/>
    </source>
</evidence>
<feature type="compositionally biased region" description="Basic and acidic residues" evidence="1">
    <location>
        <begin position="34"/>
        <end position="45"/>
    </location>
</feature>
<evidence type="ECO:0000256" key="1">
    <source>
        <dbReference type="SAM" id="MobiDB-lite"/>
    </source>
</evidence>
<comment type="caution">
    <text evidence="2">The sequence shown here is derived from an EMBL/GenBank/DDBJ whole genome shotgun (WGS) entry which is preliminary data.</text>
</comment>
<reference evidence="2 3" key="1">
    <citation type="journal article" date="2005" name="Int. J. Syst. Evol. Microbiol.">
        <title>Bacillus litoralis sp. nov., isolated from a tidal flat of the Yellow Sea in Korea.</title>
        <authorList>
            <person name="Yoon J.H."/>
            <person name="Oh T.K."/>
        </authorList>
    </citation>
    <scope>NUCLEOTIDE SEQUENCE [LARGE SCALE GENOMIC DNA]</scope>
    <source>
        <strain evidence="2 3">SW-211</strain>
    </source>
</reference>
<gene>
    <name evidence="2" type="primary">ytzI</name>
    <name evidence="2" type="ORF">FS935_14795</name>
</gene>
<protein>
    <submittedName>
        <fullName evidence="2">YtzI protein</fullName>
    </submittedName>
</protein>
<keyword evidence="3" id="KW-1185">Reference proteome</keyword>
<dbReference type="Proteomes" id="UP000321363">
    <property type="component" value="Unassembled WGS sequence"/>
</dbReference>
<proteinExistence type="predicted"/>
<dbReference type="OrthoDB" id="2941797at2"/>
<dbReference type="AlphaFoldDB" id="A0A5C6VXU0"/>
<organism evidence="2 3">
    <name type="scientific">Metabacillus litoralis</name>
    <dbReference type="NCBI Taxonomy" id="152268"/>
    <lineage>
        <taxon>Bacteria</taxon>
        <taxon>Bacillati</taxon>
        <taxon>Bacillota</taxon>
        <taxon>Bacilli</taxon>
        <taxon>Bacillales</taxon>
        <taxon>Bacillaceae</taxon>
        <taxon>Metabacillus</taxon>
    </lineage>
</organism>
<dbReference type="InterPro" id="IPR047753">
    <property type="entry name" value="YtzI-like"/>
</dbReference>
<dbReference type="EMBL" id="VOQF01000007">
    <property type="protein sequence ID" value="TXC90318.1"/>
    <property type="molecule type" value="Genomic_DNA"/>
</dbReference>
<accession>A0A5C6VXU0</accession>
<dbReference type="NCBIfam" id="NF033232">
    <property type="entry name" value="small_YtzI"/>
    <property type="match status" value="1"/>
</dbReference>